<evidence type="ECO:0000313" key="1">
    <source>
        <dbReference type="EMBL" id="KAJ7530202.1"/>
    </source>
</evidence>
<proteinExistence type="predicted"/>
<comment type="caution">
    <text evidence="1">The sequence shown here is derived from an EMBL/GenBank/DDBJ whole genome shotgun (WGS) entry which is preliminary data.</text>
</comment>
<name>A0ACC2BKA0_DIPCM</name>
<dbReference type="EMBL" id="CM055106">
    <property type="protein sequence ID" value="KAJ7530202.1"/>
    <property type="molecule type" value="Genomic_DNA"/>
</dbReference>
<sequence length="487" mass="52277">MDDIWTAMNLWKRCYRSSDMCSRYSLWVYTSLVVSLLAVSGCCDLLQERSNRMLAARIDEVNGIIRDSALKVLSNGKSCVIYDVTLPLSLSGVTVKAVRIKAKNLTKRGFTFKEFTIPAGTLVNGQSRWIALVYRNFGEFHFYNANKFTIQTPVLGIKVYKYSRSVYSAGEGSELNLIAGSASIKVRIPSSSLRTGRGIHPLCAAFDQTGHITISRLSWPPNVCTTSHSGDFCLVLPPLPAIPASQPSSAQPPKAQRPSPAFTPQRWPPTPATAPASSPFGPPTSQLSPTPVIIPLPPAPTPYRHFSPYPAPFSSFYPAPSSRPSPRRAPPSHPTAFHSSSSPNASRSQPISAPAGASVSSAQAAPAPATTNPISSPLPFTLPSPSSPLSSAPPSSPTAGTFPNTKQEELKSSNAWKIALGSSVGGIASFLFLSILLLFGIRYSNRRRIARMEYTSNWGAPLQTALIGNSRAPIAGGIRTRPSLEIM</sequence>
<dbReference type="Proteomes" id="UP001162992">
    <property type="component" value="Chromosome 15"/>
</dbReference>
<reference evidence="2" key="1">
    <citation type="journal article" date="2024" name="Proc. Natl. Acad. Sci. U.S.A.">
        <title>Extraordinary preservation of gene collinearity over three hundred million years revealed in homosporous lycophytes.</title>
        <authorList>
            <person name="Li C."/>
            <person name="Wickell D."/>
            <person name="Kuo L.Y."/>
            <person name="Chen X."/>
            <person name="Nie B."/>
            <person name="Liao X."/>
            <person name="Peng D."/>
            <person name="Ji J."/>
            <person name="Jenkins J."/>
            <person name="Williams M."/>
            <person name="Shu S."/>
            <person name="Plott C."/>
            <person name="Barry K."/>
            <person name="Rajasekar S."/>
            <person name="Grimwood J."/>
            <person name="Han X."/>
            <person name="Sun S."/>
            <person name="Hou Z."/>
            <person name="He W."/>
            <person name="Dai G."/>
            <person name="Sun C."/>
            <person name="Schmutz J."/>
            <person name="Leebens-Mack J.H."/>
            <person name="Li F.W."/>
            <person name="Wang L."/>
        </authorList>
    </citation>
    <scope>NUCLEOTIDE SEQUENCE [LARGE SCALE GENOMIC DNA]</scope>
    <source>
        <strain evidence="2">cv. PW_Plant_1</strain>
    </source>
</reference>
<gene>
    <name evidence="1" type="ORF">O6H91_15G084900</name>
</gene>
<protein>
    <submittedName>
        <fullName evidence="1">Uncharacterized protein</fullName>
    </submittedName>
</protein>
<evidence type="ECO:0000313" key="2">
    <source>
        <dbReference type="Proteomes" id="UP001162992"/>
    </source>
</evidence>
<organism evidence="1 2">
    <name type="scientific">Diphasiastrum complanatum</name>
    <name type="common">Issler's clubmoss</name>
    <name type="synonym">Lycopodium complanatum</name>
    <dbReference type="NCBI Taxonomy" id="34168"/>
    <lineage>
        <taxon>Eukaryota</taxon>
        <taxon>Viridiplantae</taxon>
        <taxon>Streptophyta</taxon>
        <taxon>Embryophyta</taxon>
        <taxon>Tracheophyta</taxon>
        <taxon>Lycopodiopsida</taxon>
        <taxon>Lycopodiales</taxon>
        <taxon>Lycopodiaceae</taxon>
        <taxon>Lycopodioideae</taxon>
        <taxon>Diphasiastrum</taxon>
    </lineage>
</organism>
<accession>A0ACC2BKA0</accession>
<keyword evidence="2" id="KW-1185">Reference proteome</keyword>